<organism evidence="1 2">
    <name type="scientific">Elysia marginata</name>
    <dbReference type="NCBI Taxonomy" id="1093978"/>
    <lineage>
        <taxon>Eukaryota</taxon>
        <taxon>Metazoa</taxon>
        <taxon>Spiralia</taxon>
        <taxon>Lophotrochozoa</taxon>
        <taxon>Mollusca</taxon>
        <taxon>Gastropoda</taxon>
        <taxon>Heterobranchia</taxon>
        <taxon>Euthyneura</taxon>
        <taxon>Panpulmonata</taxon>
        <taxon>Sacoglossa</taxon>
        <taxon>Placobranchoidea</taxon>
        <taxon>Plakobranchidae</taxon>
        <taxon>Elysia</taxon>
    </lineage>
</organism>
<evidence type="ECO:0000313" key="1">
    <source>
        <dbReference type="EMBL" id="GFS19249.1"/>
    </source>
</evidence>
<proteinExistence type="predicted"/>
<sequence>MQWSGDTLCNSGMMPLSARSAESCLLADKGPKRCPIRPSDQVTAWDFRARTRFCPLYHSLRFSVGRAMGPTVPSIKPKHRGRGEPIATTLSLRAETSNHGWSSRVRRR</sequence>
<dbReference type="AlphaFoldDB" id="A0AAV4J994"/>
<name>A0AAV4J994_9GAST</name>
<dbReference type="Proteomes" id="UP000762676">
    <property type="component" value="Unassembled WGS sequence"/>
</dbReference>
<keyword evidence="2" id="KW-1185">Reference proteome</keyword>
<evidence type="ECO:0000313" key="2">
    <source>
        <dbReference type="Proteomes" id="UP000762676"/>
    </source>
</evidence>
<comment type="caution">
    <text evidence="1">The sequence shown here is derived from an EMBL/GenBank/DDBJ whole genome shotgun (WGS) entry which is preliminary data.</text>
</comment>
<dbReference type="EMBL" id="BMAT01006755">
    <property type="protein sequence ID" value="GFS19249.1"/>
    <property type="molecule type" value="Genomic_DNA"/>
</dbReference>
<protein>
    <submittedName>
        <fullName evidence="1">Uncharacterized protein</fullName>
    </submittedName>
</protein>
<reference evidence="1 2" key="1">
    <citation type="journal article" date="2021" name="Elife">
        <title>Chloroplast acquisition without the gene transfer in kleptoplastic sea slugs, Plakobranchus ocellatus.</title>
        <authorList>
            <person name="Maeda T."/>
            <person name="Takahashi S."/>
            <person name="Yoshida T."/>
            <person name="Shimamura S."/>
            <person name="Takaki Y."/>
            <person name="Nagai Y."/>
            <person name="Toyoda A."/>
            <person name="Suzuki Y."/>
            <person name="Arimoto A."/>
            <person name="Ishii H."/>
            <person name="Satoh N."/>
            <person name="Nishiyama T."/>
            <person name="Hasebe M."/>
            <person name="Maruyama T."/>
            <person name="Minagawa J."/>
            <person name="Obokata J."/>
            <person name="Shigenobu S."/>
        </authorList>
    </citation>
    <scope>NUCLEOTIDE SEQUENCE [LARGE SCALE GENOMIC DNA]</scope>
</reference>
<gene>
    <name evidence="1" type="ORF">ElyMa_003284200</name>
</gene>
<accession>A0AAV4J994</accession>